<dbReference type="PROSITE" id="PS50885">
    <property type="entry name" value="HAMP"/>
    <property type="match status" value="1"/>
</dbReference>
<dbReference type="InterPro" id="IPR005467">
    <property type="entry name" value="His_kinase_dom"/>
</dbReference>
<comment type="catalytic activity">
    <reaction evidence="1 14">
        <text>ATP + protein L-histidine = ADP + protein N-phospho-L-histidine.</text>
        <dbReference type="EC" id="2.7.13.3"/>
    </reaction>
</comment>
<dbReference type="InterPro" id="IPR036097">
    <property type="entry name" value="HisK_dim/P_sf"/>
</dbReference>
<dbReference type="FunFam" id="3.30.565.10:FF:000006">
    <property type="entry name" value="Sensor histidine kinase WalK"/>
    <property type="match status" value="1"/>
</dbReference>
<comment type="function">
    <text evidence="14">Member of a two-component regulatory system.</text>
</comment>
<feature type="domain" description="HAMP" evidence="16">
    <location>
        <begin position="187"/>
        <end position="240"/>
    </location>
</feature>
<reference evidence="17 18" key="1">
    <citation type="submission" date="2019-03" db="EMBL/GenBank/DDBJ databases">
        <title>Genomic Encyclopedia of Type Strains, Phase IV (KMG-IV): sequencing the most valuable type-strain genomes for metagenomic binning, comparative biology and taxonomic classification.</title>
        <authorList>
            <person name="Goeker M."/>
        </authorList>
    </citation>
    <scope>NUCLEOTIDE SEQUENCE [LARGE SCALE GENOMIC DNA]</scope>
    <source>
        <strain evidence="17 18">DSM 103792</strain>
    </source>
</reference>
<evidence type="ECO:0000259" key="16">
    <source>
        <dbReference type="PROSITE" id="PS50885"/>
    </source>
</evidence>
<dbReference type="Pfam" id="PF02518">
    <property type="entry name" value="HATPase_c"/>
    <property type="match status" value="1"/>
</dbReference>
<feature type="transmembrane region" description="Helical" evidence="14">
    <location>
        <begin position="12"/>
        <end position="31"/>
    </location>
</feature>
<evidence type="ECO:0000256" key="1">
    <source>
        <dbReference type="ARBA" id="ARBA00000085"/>
    </source>
</evidence>
<comment type="subcellular location">
    <subcellularLocation>
        <location evidence="2">Cell inner membrane</location>
        <topology evidence="2">Multi-pass membrane protein</topology>
    </subcellularLocation>
</comment>
<dbReference type="NCBIfam" id="TIGR01386">
    <property type="entry name" value="cztS_silS_copS"/>
    <property type="match status" value="1"/>
</dbReference>
<dbReference type="CDD" id="cd00082">
    <property type="entry name" value="HisKA"/>
    <property type="match status" value="1"/>
</dbReference>
<dbReference type="CDD" id="cd06225">
    <property type="entry name" value="HAMP"/>
    <property type="match status" value="1"/>
</dbReference>
<dbReference type="EC" id="2.7.13.3" evidence="14"/>
<dbReference type="EMBL" id="SNYM01000022">
    <property type="protein sequence ID" value="TDQ44953.1"/>
    <property type="molecule type" value="Genomic_DNA"/>
</dbReference>
<keyword evidence="3 14" id="KW-1003">Cell membrane</keyword>
<dbReference type="PROSITE" id="PS50109">
    <property type="entry name" value="HIS_KIN"/>
    <property type="match status" value="1"/>
</dbReference>
<evidence type="ECO:0000256" key="7">
    <source>
        <dbReference type="ARBA" id="ARBA00022692"/>
    </source>
</evidence>
<evidence type="ECO:0000313" key="17">
    <source>
        <dbReference type="EMBL" id="TDQ44953.1"/>
    </source>
</evidence>
<evidence type="ECO:0000256" key="12">
    <source>
        <dbReference type="ARBA" id="ARBA00023012"/>
    </source>
</evidence>
<protein>
    <recommendedName>
        <fullName evidence="14">Sensor protein</fullName>
        <ecNumber evidence="14">2.7.13.3</ecNumber>
    </recommendedName>
</protein>
<evidence type="ECO:0000256" key="10">
    <source>
        <dbReference type="ARBA" id="ARBA00022840"/>
    </source>
</evidence>
<feature type="domain" description="Histidine kinase" evidence="15">
    <location>
        <begin position="248"/>
        <end position="463"/>
    </location>
</feature>
<dbReference type="Pfam" id="PF00512">
    <property type="entry name" value="HisKA"/>
    <property type="match status" value="1"/>
</dbReference>
<sequence length="470" mass="53106">MSRISRHSLSLSFRVMTFVTIAISLSLWLIFELVTRSIEHHFVIQDAEELEVISNAVFQALEKSLEEGDHSTLKNAVTGHHGVHYQVQDSKGEILFRSSPQPFEHGTMTTPLTILVRNEALLVWDADGVAYRGTVKKRNIHSQEFRVLAAMEMTFHLEFLSAFQVSFTWILFGTGIITLFAAWYGIHQAHGPIRALSNQIKKVHTGRLDLRLDELTVPSELRALVRSFNAMIMELESGFKRLANFSADIAHELRTPLTNIITQSQVGVQKQRSAEEYRDLLYSNLEELERLAKMVNDMLWLAKSENGLIRTHPVTILLEEEFNSLFEYLEPVAEEKSLAFSLKGESCTFSGDRDMLRRAFANLLSNAIRHTPANNTITVHIEQQDKSSIEIRIQNPGEIIPSEHLGRIFDRFYRIDPSRQRHSDGAGLGLSIVKSIIQAHGGTINAESAHGVTTFIITMPFVAAQTEYPS</sequence>
<dbReference type="Pfam" id="PF00672">
    <property type="entry name" value="HAMP"/>
    <property type="match status" value="1"/>
</dbReference>
<dbReference type="SUPFAM" id="SSF158472">
    <property type="entry name" value="HAMP domain-like"/>
    <property type="match status" value="1"/>
</dbReference>
<dbReference type="SUPFAM" id="SSF55874">
    <property type="entry name" value="ATPase domain of HSP90 chaperone/DNA topoisomerase II/histidine kinase"/>
    <property type="match status" value="1"/>
</dbReference>
<keyword evidence="10 14" id="KW-0067">ATP-binding</keyword>
<dbReference type="PRINTS" id="PR00344">
    <property type="entry name" value="BCTRLSENSOR"/>
</dbReference>
<name>A0A4R6UI44_9GAMM</name>
<dbReference type="SMART" id="SM00388">
    <property type="entry name" value="HisKA"/>
    <property type="match status" value="1"/>
</dbReference>
<keyword evidence="12 14" id="KW-0902">Two-component regulatory system</keyword>
<dbReference type="PANTHER" id="PTHR45436">
    <property type="entry name" value="SENSOR HISTIDINE KINASE YKOH"/>
    <property type="match status" value="1"/>
</dbReference>
<dbReference type="Pfam" id="PF21085">
    <property type="entry name" value="CusS"/>
    <property type="match status" value="1"/>
</dbReference>
<evidence type="ECO:0000256" key="6">
    <source>
        <dbReference type="ARBA" id="ARBA00022679"/>
    </source>
</evidence>
<comment type="caution">
    <text evidence="17">The sequence shown here is derived from an EMBL/GenBank/DDBJ whole genome shotgun (WGS) entry which is preliminary data.</text>
</comment>
<dbReference type="CDD" id="cd00075">
    <property type="entry name" value="HATPase"/>
    <property type="match status" value="1"/>
</dbReference>
<dbReference type="SUPFAM" id="SSF47384">
    <property type="entry name" value="Homodimeric domain of signal transducing histidine kinase"/>
    <property type="match status" value="1"/>
</dbReference>
<dbReference type="SMART" id="SM00304">
    <property type="entry name" value="HAMP"/>
    <property type="match status" value="1"/>
</dbReference>
<dbReference type="Proteomes" id="UP000295375">
    <property type="component" value="Unassembled WGS sequence"/>
</dbReference>
<dbReference type="InterPro" id="IPR050428">
    <property type="entry name" value="TCS_sensor_his_kinase"/>
</dbReference>
<dbReference type="RefSeq" id="WP_133592933.1">
    <property type="nucleotide sequence ID" value="NZ_CP037953.1"/>
</dbReference>
<accession>A0A4R6UI44</accession>
<evidence type="ECO:0000313" key="18">
    <source>
        <dbReference type="Proteomes" id="UP000295375"/>
    </source>
</evidence>
<dbReference type="Gene3D" id="3.30.565.10">
    <property type="entry name" value="Histidine kinase-like ATPase, C-terminal domain"/>
    <property type="match status" value="1"/>
</dbReference>
<organism evidence="17 18">
    <name type="scientific">Permianibacter aggregans</name>
    <dbReference type="NCBI Taxonomy" id="1510150"/>
    <lineage>
        <taxon>Bacteria</taxon>
        <taxon>Pseudomonadati</taxon>
        <taxon>Pseudomonadota</taxon>
        <taxon>Gammaproteobacteria</taxon>
        <taxon>Pseudomonadales</taxon>
        <taxon>Pseudomonadaceae</taxon>
        <taxon>Permianibacter</taxon>
    </lineage>
</organism>
<evidence type="ECO:0000259" key="15">
    <source>
        <dbReference type="PROSITE" id="PS50109"/>
    </source>
</evidence>
<evidence type="ECO:0000256" key="8">
    <source>
        <dbReference type="ARBA" id="ARBA00022741"/>
    </source>
</evidence>
<dbReference type="InterPro" id="IPR003660">
    <property type="entry name" value="HAMP_dom"/>
</dbReference>
<keyword evidence="5" id="KW-0597">Phosphoprotein</keyword>
<evidence type="ECO:0000256" key="4">
    <source>
        <dbReference type="ARBA" id="ARBA00022519"/>
    </source>
</evidence>
<evidence type="ECO:0000256" key="13">
    <source>
        <dbReference type="ARBA" id="ARBA00023136"/>
    </source>
</evidence>
<keyword evidence="4 14" id="KW-0997">Cell inner membrane</keyword>
<dbReference type="AlphaFoldDB" id="A0A4R6UI44"/>
<evidence type="ECO:0000256" key="3">
    <source>
        <dbReference type="ARBA" id="ARBA00022475"/>
    </source>
</evidence>
<dbReference type="InterPro" id="IPR048590">
    <property type="entry name" value="CusS-like_sensor"/>
</dbReference>
<evidence type="ECO:0000256" key="2">
    <source>
        <dbReference type="ARBA" id="ARBA00004429"/>
    </source>
</evidence>
<proteinExistence type="predicted"/>
<dbReference type="Gene3D" id="6.10.340.10">
    <property type="match status" value="1"/>
</dbReference>
<keyword evidence="8 14" id="KW-0547">Nucleotide-binding</keyword>
<dbReference type="OrthoDB" id="5561773at2"/>
<evidence type="ECO:0000256" key="5">
    <source>
        <dbReference type="ARBA" id="ARBA00022553"/>
    </source>
</evidence>
<dbReference type="SMART" id="SM00387">
    <property type="entry name" value="HATPase_c"/>
    <property type="match status" value="1"/>
</dbReference>
<dbReference type="Gene3D" id="1.10.287.130">
    <property type="match status" value="1"/>
</dbReference>
<dbReference type="InterPro" id="IPR004358">
    <property type="entry name" value="Sig_transdc_His_kin-like_C"/>
</dbReference>
<dbReference type="InterPro" id="IPR006290">
    <property type="entry name" value="CztS_silS_copS"/>
</dbReference>
<keyword evidence="6 14" id="KW-0808">Transferase</keyword>
<dbReference type="InterPro" id="IPR003661">
    <property type="entry name" value="HisK_dim/P_dom"/>
</dbReference>
<feature type="transmembrane region" description="Helical" evidence="14">
    <location>
        <begin position="167"/>
        <end position="186"/>
    </location>
</feature>
<dbReference type="PANTHER" id="PTHR45436:SF15">
    <property type="entry name" value="SENSOR HISTIDINE KINASE CUSS"/>
    <property type="match status" value="1"/>
</dbReference>
<keyword evidence="9 14" id="KW-0418">Kinase</keyword>
<dbReference type="InterPro" id="IPR036890">
    <property type="entry name" value="HATPase_C_sf"/>
</dbReference>
<dbReference type="GO" id="GO:0005886">
    <property type="term" value="C:plasma membrane"/>
    <property type="evidence" value="ECO:0007669"/>
    <property type="project" value="UniProtKB-SubCell"/>
</dbReference>
<dbReference type="GO" id="GO:0005524">
    <property type="term" value="F:ATP binding"/>
    <property type="evidence" value="ECO:0007669"/>
    <property type="project" value="UniProtKB-KW"/>
</dbReference>
<keyword evidence="13 14" id="KW-0472">Membrane</keyword>
<dbReference type="InterPro" id="IPR003594">
    <property type="entry name" value="HATPase_dom"/>
</dbReference>
<evidence type="ECO:0000256" key="9">
    <source>
        <dbReference type="ARBA" id="ARBA00022777"/>
    </source>
</evidence>
<dbReference type="GO" id="GO:0000155">
    <property type="term" value="F:phosphorelay sensor kinase activity"/>
    <property type="evidence" value="ECO:0007669"/>
    <property type="project" value="InterPro"/>
</dbReference>
<keyword evidence="11 14" id="KW-1133">Transmembrane helix</keyword>
<gene>
    <name evidence="17" type="ORF">EV696_1229</name>
</gene>
<evidence type="ECO:0000256" key="14">
    <source>
        <dbReference type="RuleBase" id="RU364088"/>
    </source>
</evidence>
<evidence type="ECO:0000256" key="11">
    <source>
        <dbReference type="ARBA" id="ARBA00022989"/>
    </source>
</evidence>
<dbReference type="FunFam" id="1.10.287.130:FF:000001">
    <property type="entry name" value="Two-component sensor histidine kinase"/>
    <property type="match status" value="1"/>
</dbReference>
<keyword evidence="18" id="KW-1185">Reference proteome</keyword>
<keyword evidence="7 14" id="KW-0812">Transmembrane</keyword>